<keyword evidence="3" id="KW-0808">Transferase</keyword>
<keyword evidence="4" id="KW-1185">Reference proteome</keyword>
<proteinExistence type="predicted"/>
<keyword evidence="3" id="KW-0418">Kinase</keyword>
<dbReference type="OrthoDB" id="1429720at2759"/>
<evidence type="ECO:0000313" key="4">
    <source>
        <dbReference type="Proteomes" id="UP001055439"/>
    </source>
</evidence>
<feature type="non-terminal residue" evidence="3">
    <location>
        <position position="1"/>
    </location>
</feature>
<feature type="domain" description="Malectin-like" evidence="2">
    <location>
        <begin position="187"/>
        <end position="265"/>
    </location>
</feature>
<dbReference type="GO" id="GO:0016301">
    <property type="term" value="F:kinase activity"/>
    <property type="evidence" value="ECO:0007669"/>
    <property type="project" value="UniProtKB-KW"/>
</dbReference>
<dbReference type="InterPro" id="IPR024788">
    <property type="entry name" value="Malectin-like_Carb-bd_dom"/>
</dbReference>
<feature type="domain" description="Malectin-like" evidence="2">
    <location>
        <begin position="4"/>
        <end position="181"/>
    </location>
</feature>
<evidence type="ECO:0000259" key="2">
    <source>
        <dbReference type="Pfam" id="PF12819"/>
    </source>
</evidence>
<name>A0A9E7I0Q0_9LILI</name>
<evidence type="ECO:0000313" key="3">
    <source>
        <dbReference type="EMBL" id="URE43261.1"/>
    </source>
</evidence>
<accession>A0A9E7I0Q0</accession>
<gene>
    <name evidence="3" type="ORF">MUK42_14134</name>
</gene>
<reference evidence="3" key="1">
    <citation type="submission" date="2022-05" db="EMBL/GenBank/DDBJ databases">
        <title>The Musa troglodytarum L. genome provides insights into the mechanism of non-climacteric behaviour and enrichment of carotenoids.</title>
        <authorList>
            <person name="Wang J."/>
        </authorList>
    </citation>
    <scope>NUCLEOTIDE SEQUENCE</scope>
    <source>
        <tissue evidence="3">Leaf</tissue>
    </source>
</reference>
<dbReference type="GO" id="GO:0016020">
    <property type="term" value="C:membrane"/>
    <property type="evidence" value="ECO:0007669"/>
    <property type="project" value="UniProtKB-SubCell"/>
</dbReference>
<protein>
    <submittedName>
        <fullName evidence="3">Receptor-like protein kinase</fullName>
    </submittedName>
</protein>
<keyword evidence="3" id="KW-0675">Receptor</keyword>
<organism evidence="3 4">
    <name type="scientific">Musa troglodytarum</name>
    <name type="common">fe'i banana</name>
    <dbReference type="NCBI Taxonomy" id="320322"/>
    <lineage>
        <taxon>Eukaryota</taxon>
        <taxon>Viridiplantae</taxon>
        <taxon>Streptophyta</taxon>
        <taxon>Embryophyta</taxon>
        <taxon>Tracheophyta</taxon>
        <taxon>Spermatophyta</taxon>
        <taxon>Magnoliopsida</taxon>
        <taxon>Liliopsida</taxon>
        <taxon>Zingiberales</taxon>
        <taxon>Musaceae</taxon>
        <taxon>Musa</taxon>
    </lineage>
</organism>
<dbReference type="Proteomes" id="UP001055439">
    <property type="component" value="Chromosome 9"/>
</dbReference>
<dbReference type="EMBL" id="CP097511">
    <property type="protein sequence ID" value="URE43261.1"/>
    <property type="molecule type" value="Genomic_DNA"/>
</dbReference>
<dbReference type="PANTHER" id="PTHR45631:SF202">
    <property type="entry name" value="SENESCENCE-INDUCED RECEPTOR-LIKE SERINE_THREONINE-PROTEIN KINASE"/>
    <property type="match status" value="1"/>
</dbReference>
<dbReference type="Pfam" id="PF12819">
    <property type="entry name" value="Malectin_like"/>
    <property type="match status" value="2"/>
</dbReference>
<sequence length="314" mass="35065">FVSIDCGASRGYTDSDTGILYEVDDGYVDTGRNDRIAEKYTDNGIYVKTWFTVRSFPEGTRNCYTIPGLKEGDRYLVRASFVHGNYDGQAFGDSVAPPLLFDLYVGVNFWQSINITEVFTLYVAEIITAAPSDSLSICLADIGSGTPFISSLELRHIDNHLAYQDAKQSAALLFYSRYQQHPQTTRGDAHEVPGVVMGTATVAADNFTLQYPLGYGLDSSVETTFYIYLHFADFDYLSGNGSRIFQVRADGNPIVITSVLHIYWQLMSISSISWRSQFWQQMQPMLRDGRLLTPHLLQDRIKEAAAAATTTINT</sequence>
<dbReference type="AlphaFoldDB" id="A0A9E7I0Q0"/>
<evidence type="ECO:0000256" key="1">
    <source>
        <dbReference type="ARBA" id="ARBA00004167"/>
    </source>
</evidence>
<dbReference type="PANTHER" id="PTHR45631">
    <property type="entry name" value="OS07G0107800 PROTEIN-RELATED"/>
    <property type="match status" value="1"/>
</dbReference>
<comment type="subcellular location">
    <subcellularLocation>
        <location evidence="1">Membrane</location>
        <topology evidence="1">Single-pass membrane protein</topology>
    </subcellularLocation>
</comment>